<reference evidence="2" key="2">
    <citation type="submission" date="2025-08" db="UniProtKB">
        <authorList>
            <consortium name="RefSeq"/>
        </authorList>
    </citation>
    <scope>IDENTIFICATION</scope>
    <source>
        <tissue evidence="2">Leaf</tissue>
    </source>
</reference>
<dbReference type="RefSeq" id="XP_075074673.1">
    <property type="nucleotide sequence ID" value="XM_075218572.1"/>
</dbReference>
<name>A0AC58RPM9_TOBAC</name>
<proteinExistence type="predicted"/>
<protein>
    <submittedName>
        <fullName evidence="2">Uncharacterized protein LOC107783681</fullName>
    </submittedName>
</protein>
<sequence length="314" mass="35978">MDPNYNYINEISMSKMSWNLKVRVIRLWHIPDCEKVENSNSAELIIQDEKGDRIHATIGRAVMRIFKTKIHEMRLYVMKNFVVGPNNLKIKTSKHKLKLTFAHRTSVDEISDPQFSLNIFNFKPYEHLKNQLEIDENELSAFSPVGLGEKKTVRARPKTDNICTVWAGSLHQTTSHRSYSVSEEPAVGNVEVKNIGELIDFMQEGQIWTVANVVNLELEKGWSHVGCKKCSKKVDKTGNKFYCKKCERVDQSALKRLQVRVIDGTGSICLLLWDREETKDVEKSADTLKEGVLETSSAAYECSHPLEKKCLFQE</sequence>
<dbReference type="Proteomes" id="UP000790787">
    <property type="component" value="Chromosome 7"/>
</dbReference>
<evidence type="ECO:0000313" key="1">
    <source>
        <dbReference type="Proteomes" id="UP000790787"/>
    </source>
</evidence>
<evidence type="ECO:0000313" key="2">
    <source>
        <dbReference type="RefSeq" id="XP_075074673.1"/>
    </source>
</evidence>
<keyword evidence="1" id="KW-1185">Reference proteome</keyword>
<organism evidence="1 2">
    <name type="scientific">Nicotiana tabacum</name>
    <name type="common">Common tobacco</name>
    <dbReference type="NCBI Taxonomy" id="4097"/>
    <lineage>
        <taxon>Eukaryota</taxon>
        <taxon>Viridiplantae</taxon>
        <taxon>Streptophyta</taxon>
        <taxon>Embryophyta</taxon>
        <taxon>Tracheophyta</taxon>
        <taxon>Spermatophyta</taxon>
        <taxon>Magnoliopsida</taxon>
        <taxon>eudicotyledons</taxon>
        <taxon>Gunneridae</taxon>
        <taxon>Pentapetalae</taxon>
        <taxon>asterids</taxon>
        <taxon>lamiids</taxon>
        <taxon>Solanales</taxon>
        <taxon>Solanaceae</taxon>
        <taxon>Nicotianoideae</taxon>
        <taxon>Nicotianeae</taxon>
        <taxon>Nicotiana</taxon>
    </lineage>
</organism>
<reference evidence="1" key="1">
    <citation type="journal article" date="2014" name="Nat. Commun.">
        <title>The tobacco genome sequence and its comparison with those of tomato and potato.</title>
        <authorList>
            <person name="Sierro N."/>
            <person name="Battey J.N."/>
            <person name="Ouadi S."/>
            <person name="Bakaher N."/>
            <person name="Bovet L."/>
            <person name="Willig A."/>
            <person name="Goepfert S."/>
            <person name="Peitsch M.C."/>
            <person name="Ivanov N.V."/>
        </authorList>
    </citation>
    <scope>NUCLEOTIDE SEQUENCE [LARGE SCALE GENOMIC DNA]</scope>
</reference>
<accession>A0AC58RPM9</accession>
<gene>
    <name evidence="2" type="primary">LOC107783681</name>
</gene>